<name>A0A163PUM6_9BACL</name>
<evidence type="ECO:0000313" key="1">
    <source>
        <dbReference type="EMBL" id="KZE64158.1"/>
    </source>
</evidence>
<sequence length="75" mass="7872">MHAAGLSAGYALQEASHGTSMHLTEVENPFSLKEGVVPLNQASFSLNRALVSLNLVPVSLNSALDSLTTTIQASY</sequence>
<keyword evidence="2" id="KW-1185">Reference proteome</keyword>
<comment type="caution">
    <text evidence="1">The sequence shown here is derived from an EMBL/GenBank/DDBJ whole genome shotgun (WGS) entry which is preliminary data.</text>
</comment>
<protein>
    <submittedName>
        <fullName evidence="1">Uncharacterized protein</fullName>
    </submittedName>
</protein>
<evidence type="ECO:0000313" key="2">
    <source>
        <dbReference type="Proteomes" id="UP000076567"/>
    </source>
</evidence>
<dbReference type="EMBL" id="LRFC01000038">
    <property type="protein sequence ID" value="KZE64158.1"/>
    <property type="molecule type" value="Genomic_DNA"/>
</dbReference>
<gene>
    <name evidence="1" type="ORF">AWM68_13710</name>
</gene>
<proteinExistence type="predicted"/>
<dbReference type="RefSeq" id="WP_066245246.1">
    <property type="nucleotide sequence ID" value="NZ_LRFC01000038.1"/>
</dbReference>
<organism evidence="1 2">
    <name type="scientific">Fictibacillus phosphorivorans</name>
    <dbReference type="NCBI Taxonomy" id="1221500"/>
    <lineage>
        <taxon>Bacteria</taxon>
        <taxon>Bacillati</taxon>
        <taxon>Bacillota</taxon>
        <taxon>Bacilli</taxon>
        <taxon>Bacillales</taxon>
        <taxon>Fictibacillaceae</taxon>
        <taxon>Fictibacillus</taxon>
    </lineage>
</organism>
<reference evidence="2" key="1">
    <citation type="submission" date="2016-01" db="EMBL/GenBank/DDBJ databases">
        <title>Draft genome of Chromobacterium sp. F49.</title>
        <authorList>
            <person name="Hong K.W."/>
        </authorList>
    </citation>
    <scope>NUCLEOTIDE SEQUENCE [LARGE SCALE GENOMIC DNA]</scope>
    <source>
        <strain evidence="2">P7IIIA</strain>
    </source>
</reference>
<dbReference type="Proteomes" id="UP000076567">
    <property type="component" value="Unassembled WGS sequence"/>
</dbReference>
<accession>A0A163PUM6</accession>
<dbReference type="AlphaFoldDB" id="A0A163PUM6"/>